<keyword evidence="1" id="KW-0732">Signal</keyword>
<keyword evidence="3" id="KW-1185">Reference proteome</keyword>
<dbReference type="NCBIfam" id="NF037975">
    <property type="entry name" value="pilot_rel_YacC"/>
    <property type="match status" value="1"/>
</dbReference>
<evidence type="ECO:0008006" key="4">
    <source>
        <dbReference type="Google" id="ProtNLM"/>
    </source>
</evidence>
<sequence>MKKITLIALVLFFIGFSSITQALSQPEAEEFANLAAVFVYLQNECGYNNLPNADIKQALVYFAQQNRWDLSNYNSFNMSKLGNDSYHDLRGIAISRQKKCRFLARSSLVPLSHTK</sequence>
<dbReference type="Pfam" id="PF09691">
    <property type="entry name" value="T2SS_PulS_OutS"/>
    <property type="match status" value="1"/>
</dbReference>
<dbReference type="AlphaFoldDB" id="A0A2U8I4C7"/>
<name>A0A2U8I4C7_9GAMM</name>
<dbReference type="Gene3D" id="1.20.58.1630">
    <property type="entry name" value="Chaperone lipoprotein PulS/OutS"/>
    <property type="match status" value="1"/>
</dbReference>
<dbReference type="Proteomes" id="UP000261875">
    <property type="component" value="Chromosome"/>
</dbReference>
<protein>
    <recommendedName>
        <fullName evidence="4">YacC family pilotin-like protein</fullName>
    </recommendedName>
</protein>
<reference evidence="2 3" key="1">
    <citation type="submission" date="2017-05" db="EMBL/GenBank/DDBJ databases">
        <title>Genome sequence of Candidatus Fukatsuia symbiotica and Candidatus Hamiltonella defensa from Acyrthosiphon pisum strain 5D.</title>
        <authorList>
            <person name="Patel V.A."/>
            <person name="Chevignon G."/>
            <person name="Russell J.A."/>
            <person name="Oliver K.M."/>
        </authorList>
    </citation>
    <scope>NUCLEOTIDE SEQUENCE [LARGE SCALE GENOMIC DNA]</scope>
    <source>
        <strain evidence="2 3">5D</strain>
    </source>
</reference>
<evidence type="ECO:0000313" key="2">
    <source>
        <dbReference type="EMBL" id="AWK14006.1"/>
    </source>
</evidence>
<feature type="signal peptide" evidence="1">
    <location>
        <begin position="1"/>
        <end position="22"/>
    </location>
</feature>
<evidence type="ECO:0000256" key="1">
    <source>
        <dbReference type="SAM" id="SignalP"/>
    </source>
</evidence>
<dbReference type="OrthoDB" id="6414804at2"/>
<dbReference type="KEGG" id="fsm:CCS41_05160"/>
<gene>
    <name evidence="2" type="ORF">CCS41_05160</name>
</gene>
<dbReference type="RefSeq" id="WP_072550247.1">
    <property type="nucleotide sequence ID" value="NZ_CP021659.1"/>
</dbReference>
<dbReference type="STRING" id="1878942.GCA_900128755_01245"/>
<proteinExistence type="predicted"/>
<accession>A0A2U8I4C7</accession>
<evidence type="ECO:0000313" key="3">
    <source>
        <dbReference type="Proteomes" id="UP000261875"/>
    </source>
</evidence>
<feature type="chain" id="PRO_5016091192" description="YacC family pilotin-like protein" evidence="1">
    <location>
        <begin position="23"/>
        <end position="115"/>
    </location>
</feature>
<dbReference type="InterPro" id="IPR038432">
    <property type="entry name" value="PulS/OutS-like_sf"/>
</dbReference>
<organism evidence="2 3">
    <name type="scientific">Candidatus Fukatsuia symbiotica</name>
    <dbReference type="NCBI Taxonomy" id="1878942"/>
    <lineage>
        <taxon>Bacteria</taxon>
        <taxon>Pseudomonadati</taxon>
        <taxon>Pseudomonadota</taxon>
        <taxon>Gammaproteobacteria</taxon>
        <taxon>Enterobacterales</taxon>
        <taxon>Yersiniaceae</taxon>
        <taxon>Candidatus Fukatsuia</taxon>
    </lineage>
</organism>
<dbReference type="InterPro" id="IPR019114">
    <property type="entry name" value="Chap_lipoprot_PulS/OutS-like"/>
</dbReference>
<dbReference type="EMBL" id="CP021659">
    <property type="protein sequence ID" value="AWK14006.1"/>
    <property type="molecule type" value="Genomic_DNA"/>
</dbReference>